<accession>A0A4S2MLT8</accession>
<dbReference type="Gene3D" id="3.40.50.20">
    <property type="match status" value="1"/>
</dbReference>
<protein>
    <recommendedName>
        <fullName evidence="3">ATP-grasp domain-containing protein</fullName>
    </recommendedName>
</protein>
<dbReference type="InterPro" id="IPR013815">
    <property type="entry name" value="ATP_grasp_subdomain_1"/>
</dbReference>
<dbReference type="GO" id="GO:0005524">
    <property type="term" value="F:ATP binding"/>
    <property type="evidence" value="ECO:0007669"/>
    <property type="project" value="InterPro"/>
</dbReference>
<dbReference type="OrthoDB" id="186626at2759"/>
<evidence type="ECO:0008006" key="3">
    <source>
        <dbReference type="Google" id="ProtNLM"/>
    </source>
</evidence>
<reference evidence="1 2" key="1">
    <citation type="submission" date="2019-04" db="EMBL/GenBank/DDBJ databases">
        <title>Comparative genomics and transcriptomics to analyze fruiting body development in filamentous ascomycetes.</title>
        <authorList>
            <consortium name="DOE Joint Genome Institute"/>
            <person name="Lutkenhaus R."/>
            <person name="Traeger S."/>
            <person name="Breuer J."/>
            <person name="Kuo A."/>
            <person name="Lipzen A."/>
            <person name="Pangilinan J."/>
            <person name="Dilworth D."/>
            <person name="Sandor L."/>
            <person name="Poggeler S."/>
            <person name="Barry K."/>
            <person name="Grigoriev I.V."/>
            <person name="Nowrousian M."/>
        </authorList>
    </citation>
    <scope>NUCLEOTIDE SEQUENCE [LARGE SCALE GENOMIC DNA]</scope>
    <source>
        <strain evidence="1 2">CBS 389.68</strain>
    </source>
</reference>
<dbReference type="AlphaFoldDB" id="A0A4S2MLT8"/>
<dbReference type="InParanoid" id="A0A4S2MLT8"/>
<organism evidence="1 2">
    <name type="scientific">Ascodesmis nigricans</name>
    <dbReference type="NCBI Taxonomy" id="341454"/>
    <lineage>
        <taxon>Eukaryota</taxon>
        <taxon>Fungi</taxon>
        <taxon>Dikarya</taxon>
        <taxon>Ascomycota</taxon>
        <taxon>Pezizomycotina</taxon>
        <taxon>Pezizomycetes</taxon>
        <taxon>Pezizales</taxon>
        <taxon>Ascodesmidaceae</taxon>
        <taxon>Ascodesmis</taxon>
    </lineage>
</organism>
<dbReference type="Gene3D" id="3.30.1490.20">
    <property type="entry name" value="ATP-grasp fold, A domain"/>
    <property type="match status" value="1"/>
</dbReference>
<gene>
    <name evidence="1" type="ORF">EX30DRAFT_398279</name>
</gene>
<evidence type="ECO:0000313" key="2">
    <source>
        <dbReference type="Proteomes" id="UP000298138"/>
    </source>
</evidence>
<proteinExistence type="predicted"/>
<dbReference type="SUPFAM" id="SSF56059">
    <property type="entry name" value="Glutathione synthetase ATP-binding domain-like"/>
    <property type="match status" value="1"/>
</dbReference>
<dbReference type="STRING" id="341454.A0A4S2MLT8"/>
<dbReference type="Gene3D" id="3.30.470.20">
    <property type="entry name" value="ATP-grasp fold, B domain"/>
    <property type="match status" value="1"/>
</dbReference>
<evidence type="ECO:0000313" key="1">
    <source>
        <dbReference type="EMBL" id="TGZ77885.1"/>
    </source>
</evidence>
<dbReference type="Proteomes" id="UP000298138">
    <property type="component" value="Unassembled WGS sequence"/>
</dbReference>
<name>A0A4S2MLT8_9PEZI</name>
<sequence>MTHTSFTRHITSNLFLLILSLALLPFTTPLTLVHYLRAKRRQPLPILPQNRKTFLISNPYMTKSLHIIRTLSQAGHRVITISTTLLPPAGALSRHSSQHFVVNASSKSTYESELLDIALQTRCDAWIPVSGVQGADLDAAVAETLRSKAGIKVCAPTSEQVRCLDDKASFINLCRKLELDVPETVEIRDVQSAVAVLHSPDIEASMKRYIVKCTSMDDTERGDMTLLPKPSPESTDAFLRKKLAGEKARKTWVLQEYVGPPAKEYATHAVVSCGRIVAFVTVEGGEMVMRYRVVRGSISQALRNWTQKLVEGLNVREGHVSCDFLVRKDPGKPMRVCAIECNPRVHTAMVVMKSDRIVEGYMDMFKEESAAEQVTSFEDGIDDERWWVAHELLTNPLGIMSGKDAEFDAMDPIPWWWAYHVWWPLVFLQSLWRGKRWSRINVSTGKVFQSG</sequence>
<dbReference type="EMBL" id="ML220148">
    <property type="protein sequence ID" value="TGZ77885.1"/>
    <property type="molecule type" value="Genomic_DNA"/>
</dbReference>
<keyword evidence="2" id="KW-1185">Reference proteome</keyword>